<proteinExistence type="predicted"/>
<dbReference type="STRING" id="326424.FRAAL1660"/>
<dbReference type="Gene3D" id="1.10.540.10">
    <property type="entry name" value="Acyl-CoA dehydrogenase/oxidase, N-terminal domain"/>
    <property type="match status" value="1"/>
</dbReference>
<feature type="domain" description="Acyl-CoA oxidase/dehydrogenase middle" evidence="3">
    <location>
        <begin position="132"/>
        <end position="221"/>
    </location>
</feature>
<protein>
    <submittedName>
        <fullName evidence="6">Acyl-CoA dehydrogenase</fullName>
        <ecNumber evidence="6">1.3.99.-</ecNumber>
    </submittedName>
</protein>
<keyword evidence="2 6" id="KW-0560">Oxidoreductase</keyword>
<dbReference type="SUPFAM" id="SSF56645">
    <property type="entry name" value="Acyl-CoA dehydrogenase NM domain-like"/>
    <property type="match status" value="1"/>
</dbReference>
<dbReference type="SUPFAM" id="SSF47203">
    <property type="entry name" value="Acyl-CoA dehydrogenase C-terminal domain-like"/>
    <property type="match status" value="1"/>
</dbReference>
<dbReference type="eggNOG" id="COG1960">
    <property type="taxonomic scope" value="Bacteria"/>
</dbReference>
<dbReference type="KEGG" id="fal:FRAAL1660"/>
<dbReference type="InterPro" id="IPR036250">
    <property type="entry name" value="AcylCo_DH-like_C"/>
</dbReference>
<dbReference type="InterPro" id="IPR046373">
    <property type="entry name" value="Acyl-CoA_Oxase/DH_mid-dom_sf"/>
</dbReference>
<feature type="domain" description="Acyl-CoA dehydrogenase/oxidase N-terminal" evidence="4">
    <location>
        <begin position="4"/>
        <end position="91"/>
    </location>
</feature>
<reference evidence="6 7" key="1">
    <citation type="journal article" date="2007" name="Genome Res.">
        <title>Genome characteristics of facultatively symbiotic Frankia sp. strains reflect host range and host plant biogeography.</title>
        <authorList>
            <person name="Normand P."/>
            <person name="Lapierre P."/>
            <person name="Tisa L.S."/>
            <person name="Gogarten J.P."/>
            <person name="Alloisio N."/>
            <person name="Bagnarol E."/>
            <person name="Bassi C.A."/>
            <person name="Berry A.M."/>
            <person name="Bickhart D.M."/>
            <person name="Choisne N."/>
            <person name="Couloux A."/>
            <person name="Cournoyer B."/>
            <person name="Cruveiller S."/>
            <person name="Daubin V."/>
            <person name="Demange N."/>
            <person name="Francino M.P."/>
            <person name="Goltsman E."/>
            <person name="Huang Y."/>
            <person name="Kopp O.R."/>
            <person name="Labarre L."/>
            <person name="Lapidus A."/>
            <person name="Lavire C."/>
            <person name="Marechal J."/>
            <person name="Martinez M."/>
            <person name="Mastronunzio J.E."/>
            <person name="Mullin B.C."/>
            <person name="Niemann J."/>
            <person name="Pujic P."/>
            <person name="Rawnsley T."/>
            <person name="Rouy Z."/>
            <person name="Schenowitz C."/>
            <person name="Sellstedt A."/>
            <person name="Tavares F."/>
            <person name="Tomkins J.P."/>
            <person name="Vallenet D."/>
            <person name="Valverde C."/>
            <person name="Wall L.G."/>
            <person name="Wang Y."/>
            <person name="Medigue C."/>
            <person name="Benson D.R."/>
        </authorList>
    </citation>
    <scope>NUCLEOTIDE SEQUENCE [LARGE SCALE GENOMIC DNA]</scope>
    <source>
        <strain evidence="7">DSM 45986 / CECT 9034 / ACN14a</strain>
    </source>
</reference>
<dbReference type="InterPro" id="IPR037069">
    <property type="entry name" value="AcylCoA_DH/ox_N_sf"/>
</dbReference>
<dbReference type="Proteomes" id="UP000000657">
    <property type="component" value="Chromosome"/>
</dbReference>
<keyword evidence="1" id="KW-0285">Flavoprotein</keyword>
<dbReference type="InterPro" id="IPR009100">
    <property type="entry name" value="AcylCoA_DH/oxidase_NM_dom_sf"/>
</dbReference>
<evidence type="ECO:0000256" key="1">
    <source>
        <dbReference type="ARBA" id="ARBA00022630"/>
    </source>
</evidence>
<name>Q0RQ62_FRAAA</name>
<dbReference type="InterPro" id="IPR013107">
    <property type="entry name" value="Acyl-CoA_DH_C"/>
</dbReference>
<dbReference type="HOGENOM" id="CLU_018204_3_2_11"/>
<accession>Q0RQ62</accession>
<dbReference type="Gene3D" id="2.40.110.10">
    <property type="entry name" value="Butyryl-CoA Dehydrogenase, subunit A, domain 2"/>
    <property type="match status" value="1"/>
</dbReference>
<sequence length="398" mass="42453">MTPDEQADVLATARALAEEFAAAGPAADADNRFPTELVPRYRDSGLVALSVPKKYGGLGADIWTTTLVSKELAKGDPAIALAFNMHQTMIGIFRGLLDEPMRERVFAEVVDEQKIVCGPFSEDRAGLTGLADTKAVPDGSGGWRVTGRKTWATLCLGADLVAFNATITDPSGELPTEFTDHAAREAVFVLPIDSPGISVVETWDTMGMRATGTHTLVFDGVAAPADAYGGNFRNGLFGEFEWASMSFAGVYCGLAEKAYAATREILRKKSLGATMEGSDVALKGIGYIQHGLGRMLVDTETAARALETTGRILLDGRDAEWNPLARTGLLDVTKVATTEAAIRVTDTALRLVGGSAFRRGHVLERLYRDARGGPFHPLTTDQAYDLLGRAELGLLDGA</sequence>
<evidence type="ECO:0000259" key="3">
    <source>
        <dbReference type="Pfam" id="PF02770"/>
    </source>
</evidence>
<dbReference type="Pfam" id="PF02771">
    <property type="entry name" value="Acyl-CoA_dh_N"/>
    <property type="match status" value="1"/>
</dbReference>
<dbReference type="InterPro" id="IPR013786">
    <property type="entry name" value="AcylCoA_DH/ox_N"/>
</dbReference>
<dbReference type="PANTHER" id="PTHR43884:SF25">
    <property type="entry name" value="ACYL-COA DEHYDROGENASE YDBM-RELATED"/>
    <property type="match status" value="1"/>
</dbReference>
<organism evidence="6 7">
    <name type="scientific">Frankia alni (strain DSM 45986 / CECT 9034 / ACN14a)</name>
    <dbReference type="NCBI Taxonomy" id="326424"/>
    <lineage>
        <taxon>Bacteria</taxon>
        <taxon>Bacillati</taxon>
        <taxon>Actinomycetota</taxon>
        <taxon>Actinomycetes</taxon>
        <taxon>Frankiales</taxon>
        <taxon>Frankiaceae</taxon>
        <taxon>Frankia</taxon>
    </lineage>
</organism>
<evidence type="ECO:0000313" key="7">
    <source>
        <dbReference type="Proteomes" id="UP000000657"/>
    </source>
</evidence>
<evidence type="ECO:0000259" key="5">
    <source>
        <dbReference type="Pfam" id="PF08028"/>
    </source>
</evidence>
<dbReference type="EC" id="1.3.99.-" evidence="6"/>
<dbReference type="Pfam" id="PF02770">
    <property type="entry name" value="Acyl-CoA_dh_M"/>
    <property type="match status" value="1"/>
</dbReference>
<gene>
    <name evidence="6" type="ordered locus">FRAAL1660</name>
</gene>
<dbReference type="GO" id="GO:0050660">
    <property type="term" value="F:flavin adenine dinucleotide binding"/>
    <property type="evidence" value="ECO:0007669"/>
    <property type="project" value="InterPro"/>
</dbReference>
<dbReference type="PANTHER" id="PTHR43884">
    <property type="entry name" value="ACYL-COA DEHYDROGENASE"/>
    <property type="match status" value="1"/>
</dbReference>
<dbReference type="EMBL" id="CT573213">
    <property type="protein sequence ID" value="CAJ60315.1"/>
    <property type="molecule type" value="Genomic_DNA"/>
</dbReference>
<keyword evidence="7" id="KW-1185">Reference proteome</keyword>
<dbReference type="InterPro" id="IPR006091">
    <property type="entry name" value="Acyl-CoA_Oxase/DH_mid-dom"/>
</dbReference>
<evidence type="ECO:0000259" key="4">
    <source>
        <dbReference type="Pfam" id="PF02771"/>
    </source>
</evidence>
<dbReference type="Pfam" id="PF08028">
    <property type="entry name" value="Acyl-CoA_dh_2"/>
    <property type="match status" value="1"/>
</dbReference>
<dbReference type="GO" id="GO:0003995">
    <property type="term" value="F:acyl-CoA dehydrogenase activity"/>
    <property type="evidence" value="ECO:0007669"/>
    <property type="project" value="TreeGrafter"/>
</dbReference>
<dbReference type="Gene3D" id="1.20.140.10">
    <property type="entry name" value="Butyryl-CoA Dehydrogenase, subunit A, domain 3"/>
    <property type="match status" value="1"/>
</dbReference>
<evidence type="ECO:0000256" key="2">
    <source>
        <dbReference type="ARBA" id="ARBA00023002"/>
    </source>
</evidence>
<feature type="domain" description="Acyl-CoA dehydrogenase C-terminal" evidence="5">
    <location>
        <begin position="246"/>
        <end position="376"/>
    </location>
</feature>
<evidence type="ECO:0000313" key="6">
    <source>
        <dbReference type="EMBL" id="CAJ60315.1"/>
    </source>
</evidence>
<dbReference type="AlphaFoldDB" id="Q0RQ62"/>
<dbReference type="PIRSF" id="PIRSF016578">
    <property type="entry name" value="HsaA"/>
    <property type="match status" value="1"/>
</dbReference>